<reference evidence="1" key="1">
    <citation type="journal article" date="2023" name="G3 (Bethesda)">
        <title>A reference genome for the long-term kleptoplast-retaining sea slug Elysia crispata morphotype clarki.</title>
        <authorList>
            <person name="Eastman K.E."/>
            <person name="Pendleton A.L."/>
            <person name="Shaikh M.A."/>
            <person name="Suttiyut T."/>
            <person name="Ogas R."/>
            <person name="Tomko P."/>
            <person name="Gavelis G."/>
            <person name="Widhalm J.R."/>
            <person name="Wisecaver J.H."/>
        </authorList>
    </citation>
    <scope>NUCLEOTIDE SEQUENCE</scope>
    <source>
        <strain evidence="1">ECLA1</strain>
    </source>
</reference>
<proteinExistence type="predicted"/>
<sequence>MGRAWADRRSIKKIPTGARSLAADVGYDIVSWGPSDNWADVKMDFVLFPLLSILNTSRLKYIIELYASIRDTDCGSLSSVSPCLINRKFFCGAVPFFFLSIYEKSPVNI</sequence>
<organism evidence="1 2">
    <name type="scientific">Elysia crispata</name>
    <name type="common">lettuce slug</name>
    <dbReference type="NCBI Taxonomy" id="231223"/>
    <lineage>
        <taxon>Eukaryota</taxon>
        <taxon>Metazoa</taxon>
        <taxon>Spiralia</taxon>
        <taxon>Lophotrochozoa</taxon>
        <taxon>Mollusca</taxon>
        <taxon>Gastropoda</taxon>
        <taxon>Heterobranchia</taxon>
        <taxon>Euthyneura</taxon>
        <taxon>Panpulmonata</taxon>
        <taxon>Sacoglossa</taxon>
        <taxon>Placobranchoidea</taxon>
        <taxon>Plakobranchidae</taxon>
        <taxon>Elysia</taxon>
    </lineage>
</organism>
<keyword evidence="2" id="KW-1185">Reference proteome</keyword>
<name>A0AAE1DAK9_9GAST</name>
<accession>A0AAE1DAK9</accession>
<dbReference type="Proteomes" id="UP001283361">
    <property type="component" value="Unassembled WGS sequence"/>
</dbReference>
<evidence type="ECO:0000313" key="2">
    <source>
        <dbReference type="Proteomes" id="UP001283361"/>
    </source>
</evidence>
<dbReference type="EMBL" id="JAWDGP010004526">
    <property type="protein sequence ID" value="KAK3763649.1"/>
    <property type="molecule type" value="Genomic_DNA"/>
</dbReference>
<comment type="caution">
    <text evidence="1">The sequence shown here is derived from an EMBL/GenBank/DDBJ whole genome shotgun (WGS) entry which is preliminary data.</text>
</comment>
<dbReference type="AlphaFoldDB" id="A0AAE1DAK9"/>
<gene>
    <name evidence="1" type="ORF">RRG08_056591</name>
</gene>
<protein>
    <submittedName>
        <fullName evidence="1">Uncharacterized protein</fullName>
    </submittedName>
</protein>
<evidence type="ECO:0000313" key="1">
    <source>
        <dbReference type="EMBL" id="KAK3763649.1"/>
    </source>
</evidence>